<organism evidence="7 8">
    <name type="scientific">Aspergillus niger</name>
    <dbReference type="NCBI Taxonomy" id="5061"/>
    <lineage>
        <taxon>Eukaryota</taxon>
        <taxon>Fungi</taxon>
        <taxon>Dikarya</taxon>
        <taxon>Ascomycota</taxon>
        <taxon>Pezizomycotina</taxon>
        <taxon>Eurotiomycetes</taxon>
        <taxon>Eurotiomycetidae</taxon>
        <taxon>Eurotiales</taxon>
        <taxon>Aspergillaceae</taxon>
        <taxon>Aspergillus</taxon>
        <taxon>Aspergillus subgen. Circumdati</taxon>
    </lineage>
</organism>
<keyword evidence="4" id="KW-0460">Magnesium</keyword>
<evidence type="ECO:0000256" key="3">
    <source>
        <dbReference type="ARBA" id="ARBA00022723"/>
    </source>
</evidence>
<dbReference type="CDD" id="cd00867">
    <property type="entry name" value="Trans_IPPS"/>
    <property type="match status" value="1"/>
</dbReference>
<keyword evidence="5" id="KW-0414">Isoprene biosynthesis</keyword>
<dbReference type="Pfam" id="PF00348">
    <property type="entry name" value="polyprenyl_synt"/>
    <property type="match status" value="1"/>
</dbReference>
<gene>
    <name evidence="7" type="ORF">CAN33_0045685</name>
</gene>
<evidence type="ECO:0000256" key="5">
    <source>
        <dbReference type="ARBA" id="ARBA00023229"/>
    </source>
</evidence>
<dbReference type="Gene3D" id="1.10.600.10">
    <property type="entry name" value="Farnesyl Diphosphate Synthase"/>
    <property type="match status" value="2"/>
</dbReference>
<dbReference type="PANTHER" id="PTHR12001">
    <property type="entry name" value="GERANYLGERANYL PYROPHOSPHATE SYNTHASE"/>
    <property type="match status" value="1"/>
</dbReference>
<accession>A0A505HVE3</accession>
<evidence type="ECO:0000256" key="6">
    <source>
        <dbReference type="SAM" id="MobiDB-lite"/>
    </source>
</evidence>
<dbReference type="VEuPathDB" id="FungiDB:ATCC64974_96520"/>
<evidence type="ECO:0000313" key="7">
    <source>
        <dbReference type="EMBL" id="TPR02714.1"/>
    </source>
</evidence>
<dbReference type="GO" id="GO:0008299">
    <property type="term" value="P:isoprenoid biosynthetic process"/>
    <property type="evidence" value="ECO:0007669"/>
    <property type="project" value="UniProtKB-KW"/>
</dbReference>
<evidence type="ECO:0000256" key="1">
    <source>
        <dbReference type="ARBA" id="ARBA00005179"/>
    </source>
</evidence>
<dbReference type="Proteomes" id="UP000197666">
    <property type="component" value="Unassembled WGS sequence"/>
</dbReference>
<dbReference type="AlphaFoldDB" id="A0A505HVE3"/>
<evidence type="ECO:0000256" key="2">
    <source>
        <dbReference type="ARBA" id="ARBA00022679"/>
    </source>
</evidence>
<comment type="pathway">
    <text evidence="1">Secondary metabolite biosynthesis.</text>
</comment>
<sequence>MFKQYSHILSHKRRRSRGSTINQVLSGAQSEPASEAATVSEPVEVWTHSQVLPEDDEHRKDCFTTLTPRIHKYDHVAQRGSDRFVQDLTAALNLDEPQTSYLSSPVGNYASFLYPECLPERLETVAYLTELGNLHDGKQQGKKTDESAESPRVAARKQLLEKAMSELSDKDKDGHEIIDCYRSNWLVTPEVPTAENCANLDDYVARRRLNAGIDVYWTLMGFAHGTRLGKEDQAVVRDALDAAERTMFFTNDYYSWPKEKRVSKKKPVANVILFLMEHQNMSEEDAVAKAKQLIIDNEHEFVRRREALYQANSDLAPQLRKWMEVLGASLAGIHYWCKNAPRYAAAPVEVVPEPEESEEPVEVAVWTPLVTEEETPDVHLDTSALLAPSSYARSISRSTLHSDLLTSLNAWLQVPARPLAFIRQVITELQDSTGMLADVQDQAALRDQRTPAHLVYGPAQCMNSAAYLFVRAARIVTSLNCPGMLDGLLQELEAHFVGQSWELNWRFSTHCPGETEYLAMVDQKAGASFRLLTRLMQAASMGGATLDLEPFTKVLGRLSQIRHEYLGLLESAASDRSFGEDLDQAKVTYPIVRACNLDPAGRAVIFGIFRQKPAGTVLPIESKRQIVSLVQQTGALQATYDLIRQLGREAMNTLSELETAAEELNPSLRAVVKSLVEVPAPDHL</sequence>
<dbReference type="Pfam" id="PF19086">
    <property type="entry name" value="Terpene_syn_C_2"/>
    <property type="match status" value="1"/>
</dbReference>
<keyword evidence="3" id="KW-0479">Metal-binding</keyword>
<keyword evidence="2" id="KW-0808">Transferase</keyword>
<name>A0A505HVE3_ASPNG</name>
<dbReference type="EMBL" id="NKJJ02000001">
    <property type="protein sequence ID" value="TPR02714.1"/>
    <property type="molecule type" value="Genomic_DNA"/>
</dbReference>
<dbReference type="VEuPathDB" id="FungiDB:M747DRAFT_266958"/>
<dbReference type="PANTHER" id="PTHR12001:SF72">
    <property type="entry name" value="THIJ_PFPI FAMILY PROTEIN (AFU_ORTHOLOGUE AFUA_3G01210)-RELATED"/>
    <property type="match status" value="1"/>
</dbReference>
<feature type="region of interest" description="Disordered" evidence="6">
    <location>
        <begin position="1"/>
        <end position="40"/>
    </location>
</feature>
<dbReference type="VEuPathDB" id="FungiDB:An08g10830"/>
<dbReference type="GO" id="GO:0046872">
    <property type="term" value="F:metal ion binding"/>
    <property type="evidence" value="ECO:0007669"/>
    <property type="project" value="UniProtKB-KW"/>
</dbReference>
<comment type="caution">
    <text evidence="7">The sequence shown here is derived from an EMBL/GenBank/DDBJ whole genome shotgun (WGS) entry which is preliminary data.</text>
</comment>
<proteinExistence type="predicted"/>
<feature type="compositionally biased region" description="Polar residues" evidence="6">
    <location>
        <begin position="18"/>
        <end position="32"/>
    </location>
</feature>
<dbReference type="InterPro" id="IPR000092">
    <property type="entry name" value="Polyprenyl_synt"/>
</dbReference>
<dbReference type="GO" id="GO:0046165">
    <property type="term" value="P:alcohol biosynthetic process"/>
    <property type="evidence" value="ECO:0007669"/>
    <property type="project" value="UniProtKB-ARBA"/>
</dbReference>
<dbReference type="GO" id="GO:0043386">
    <property type="term" value="P:mycotoxin biosynthetic process"/>
    <property type="evidence" value="ECO:0007669"/>
    <property type="project" value="UniProtKB-ARBA"/>
</dbReference>
<reference evidence="8" key="1">
    <citation type="submission" date="2018-10" db="EMBL/GenBank/DDBJ databases">
        <title>FDA dAtabase for Regulatory Grade micrObial Sequences (FDA-ARGOS): Supporting development and validation of Infectious Disease Dx tests.</title>
        <authorList>
            <person name="Kerrigan L."/>
            <person name="Tallon L."/>
            <person name="Sadzewicz L."/>
            <person name="Sengamalay N."/>
            <person name="Ott S."/>
            <person name="Godinez A."/>
            <person name="Nagaraj S."/>
            <person name="Vavikolanu K."/>
            <person name="Nadendla S."/>
            <person name="George J."/>
            <person name="Sichtig H."/>
        </authorList>
    </citation>
    <scope>NUCLEOTIDE SEQUENCE [LARGE SCALE GENOMIC DNA]</scope>
    <source>
        <strain evidence="8">FDAARGOS_311</strain>
    </source>
</reference>
<dbReference type="GO" id="GO:0004659">
    <property type="term" value="F:prenyltransferase activity"/>
    <property type="evidence" value="ECO:0007669"/>
    <property type="project" value="InterPro"/>
</dbReference>
<evidence type="ECO:0000313" key="8">
    <source>
        <dbReference type="Proteomes" id="UP000197666"/>
    </source>
</evidence>
<dbReference type="VEuPathDB" id="FungiDB:ASPNIDRAFT2_1130084"/>
<dbReference type="SUPFAM" id="SSF48576">
    <property type="entry name" value="Terpenoid synthases"/>
    <property type="match status" value="2"/>
</dbReference>
<evidence type="ECO:0000256" key="4">
    <source>
        <dbReference type="ARBA" id="ARBA00022842"/>
    </source>
</evidence>
<dbReference type="InterPro" id="IPR008949">
    <property type="entry name" value="Isoprenoid_synthase_dom_sf"/>
</dbReference>
<protein>
    <submittedName>
        <fullName evidence="7">2-methylcitrate dehydratase</fullName>
    </submittedName>
</protein>